<dbReference type="Proteomes" id="UP000091897">
    <property type="component" value="Chromosome"/>
</dbReference>
<dbReference type="AlphaFoldDB" id="A0A193FEY2"/>
<feature type="compositionally biased region" description="Low complexity" evidence="1">
    <location>
        <begin position="305"/>
        <end position="320"/>
    </location>
</feature>
<feature type="region of interest" description="Disordered" evidence="1">
    <location>
        <begin position="136"/>
        <end position="197"/>
    </location>
</feature>
<dbReference type="EMBL" id="CP016170">
    <property type="protein sequence ID" value="ANN66180.1"/>
    <property type="molecule type" value="Genomic_DNA"/>
</dbReference>
<protein>
    <submittedName>
        <fullName evidence="3">Uncharacterized protein</fullName>
    </submittedName>
</protein>
<sequence length="320" mass="34323">MGPKRDITREVIREASRRLAGHPANLRGFARAARVSQQALRSFVDGCGRLTDLGRAVDRGTLLTPADRRAANLPDIERKTTLQGEDFALAGKLIKLNAGGLSRALFCDLYGYDRATIYRAYQEDGTLTEWGRAQRDALGPDGHARPAMQTGPGADANMTPLARAEQPGPAARDGTEPGMGSPLHADMQARQRKGHWDPETAAQRLSTLASQEGIALGYWHEASFRKLGKTDAPLAGNVDQAGERWRICPAGGGDYRVPAGEQAMEHIVNILRLHAHGHVGRLALAAEYTLVRPTPRGPIFATPKAGAPDAARARAAAGAR</sequence>
<name>A0A193FEY2_9BORD</name>
<accession>A0A193FEY2</accession>
<evidence type="ECO:0000313" key="4">
    <source>
        <dbReference type="Proteomes" id="UP000091897"/>
    </source>
</evidence>
<evidence type="ECO:0000313" key="3">
    <source>
        <dbReference type="EMBL" id="ANN71262.1"/>
    </source>
</evidence>
<organism evidence="3 5">
    <name type="scientific">Bordetella bronchialis</name>
    <dbReference type="NCBI Taxonomy" id="463025"/>
    <lineage>
        <taxon>Bacteria</taxon>
        <taxon>Pseudomonadati</taxon>
        <taxon>Pseudomonadota</taxon>
        <taxon>Betaproteobacteria</taxon>
        <taxon>Burkholderiales</taxon>
        <taxon>Alcaligenaceae</taxon>
        <taxon>Bordetella</taxon>
    </lineage>
</organism>
<evidence type="ECO:0000256" key="1">
    <source>
        <dbReference type="SAM" id="MobiDB-lite"/>
    </source>
</evidence>
<feature type="region of interest" description="Disordered" evidence="1">
    <location>
        <begin position="301"/>
        <end position="320"/>
    </location>
</feature>
<gene>
    <name evidence="2" type="ORF">BAU06_07650</name>
    <name evidence="3" type="ORF">BAU08_07880</name>
</gene>
<dbReference type="Proteomes" id="UP000092213">
    <property type="component" value="Chromosome"/>
</dbReference>
<evidence type="ECO:0000313" key="2">
    <source>
        <dbReference type="EMBL" id="ANN66180.1"/>
    </source>
</evidence>
<evidence type="ECO:0000313" key="5">
    <source>
        <dbReference type="Proteomes" id="UP000092213"/>
    </source>
</evidence>
<proteinExistence type="predicted"/>
<reference evidence="4 5" key="1">
    <citation type="submission" date="2016-06" db="EMBL/GenBank/DDBJ databases">
        <title>Complete genome sequences of Bordetella bronchialis and Bordetella flabilis.</title>
        <authorList>
            <person name="LiPuma J.J."/>
            <person name="Spilker T."/>
        </authorList>
    </citation>
    <scope>NUCLEOTIDE SEQUENCE [LARGE SCALE GENOMIC DNA]</scope>
    <source>
        <strain evidence="3 5">AU17976</strain>
        <strain evidence="2 4">AU3182</strain>
    </source>
</reference>
<dbReference type="EMBL" id="CP016171">
    <property type="protein sequence ID" value="ANN71262.1"/>
    <property type="molecule type" value="Genomic_DNA"/>
</dbReference>
<dbReference type="KEGG" id="bbro:BAU06_07650"/>
<keyword evidence="4" id="KW-1185">Reference proteome</keyword>